<dbReference type="PANTHER" id="PTHR32387">
    <property type="entry name" value="WU:FJ29H11"/>
    <property type="match status" value="1"/>
</dbReference>
<proteinExistence type="predicted"/>
<dbReference type="EMBL" id="JAELUR010000003">
    <property type="protein sequence ID" value="KAG7434286.1"/>
    <property type="molecule type" value="Genomic_DNA"/>
</dbReference>
<accession>A0A8J5UNU4</accession>
<comment type="caution">
    <text evidence="1">The sequence shown here is derived from an EMBL/GenBank/DDBJ whole genome shotgun (WGS) entry which is preliminary data.</text>
</comment>
<dbReference type="InterPro" id="IPR052957">
    <property type="entry name" value="Auxin_embryo_med"/>
</dbReference>
<evidence type="ECO:0000313" key="2">
    <source>
        <dbReference type="Proteomes" id="UP000693942"/>
    </source>
</evidence>
<gene>
    <name evidence="1" type="ORF">Forpi1262_v004854</name>
</gene>
<sequence length="321" mass="36625">MATLEEAERIVKEVTGYYGYLDHDMMDDIGRFNSDYRRRIDENWLKMENAASHSIKVLARNIYGSGARFVFELLQNAEDNSFRKADGKNDPPVYLLSDSPKTYRAKGIGFKSVFIAASRVHIQSGNFSFEFRHNRNDPGLGMVRPIWVSPTETFPSPLTRTTLYLHDQGDEDEIEHLKTVIAMQFDDLQETCLLFLRKLSKISVAFYDEEGNLQRSKQFTKKKVDDYRVSLETTVVSGNESATTSQMYHITKQLATGLAQSESRDAATTEEARKSLTSAEVVLAFPLQSDYQPHIFYKETRTLCFSAPQDFRLQVSHPVGL</sequence>
<reference evidence="1" key="1">
    <citation type="submission" date="2021-04" db="EMBL/GenBank/DDBJ databases">
        <title>First draft genome resource for Brassicaceae pathogens Fusarium oxysporum f. sp. raphani and Fusarium oxysporum f. sp. rapae.</title>
        <authorList>
            <person name="Asai S."/>
        </authorList>
    </citation>
    <scope>NUCLEOTIDE SEQUENCE</scope>
    <source>
        <strain evidence="1">Tf1262</strain>
    </source>
</reference>
<dbReference type="AlphaFoldDB" id="A0A8J5UNU4"/>
<evidence type="ECO:0000313" key="1">
    <source>
        <dbReference type="EMBL" id="KAG7434286.1"/>
    </source>
</evidence>
<name>A0A8J5UNU4_FUSOX</name>
<organism evidence="1 2">
    <name type="scientific">Fusarium oxysporum f. sp. raphani</name>
    <dbReference type="NCBI Taxonomy" id="96318"/>
    <lineage>
        <taxon>Eukaryota</taxon>
        <taxon>Fungi</taxon>
        <taxon>Dikarya</taxon>
        <taxon>Ascomycota</taxon>
        <taxon>Pezizomycotina</taxon>
        <taxon>Sordariomycetes</taxon>
        <taxon>Hypocreomycetidae</taxon>
        <taxon>Hypocreales</taxon>
        <taxon>Nectriaceae</taxon>
        <taxon>Fusarium</taxon>
        <taxon>Fusarium oxysporum species complex</taxon>
    </lineage>
</organism>
<dbReference type="PANTHER" id="PTHR32387:SF0">
    <property type="entry name" value="PROTEIN NO VEIN"/>
    <property type="match status" value="1"/>
</dbReference>
<protein>
    <submittedName>
        <fullName evidence="1">Uncharacterized protein</fullName>
    </submittedName>
</protein>
<dbReference type="Proteomes" id="UP000693942">
    <property type="component" value="Unassembled WGS sequence"/>
</dbReference>